<accession>A0A8J7W9H7</accession>
<evidence type="ECO:0000313" key="2">
    <source>
        <dbReference type="EMBL" id="MBS0123365.1"/>
    </source>
</evidence>
<proteinExistence type="predicted"/>
<reference evidence="2" key="1">
    <citation type="submission" date="2021-04" db="EMBL/GenBank/DDBJ databases">
        <authorList>
            <person name="Yoon J."/>
        </authorList>
    </citation>
    <scope>NUCLEOTIDE SEQUENCE</scope>
    <source>
        <strain evidence="2">KMU-90</strain>
    </source>
</reference>
<sequence length="55" mass="5583">MKSVILAITITLSATASMAGVPGWGLPDLTFPDPVTLPAPDISTQGCLPTAACRN</sequence>
<dbReference type="AlphaFoldDB" id="A0A8J7W9H7"/>
<keyword evidence="3" id="KW-1185">Reference proteome</keyword>
<protein>
    <submittedName>
        <fullName evidence="2">Uncharacterized protein</fullName>
    </submittedName>
</protein>
<dbReference type="RefSeq" id="WP_212535348.1">
    <property type="nucleotide sequence ID" value="NZ_JAGTUU010000002.1"/>
</dbReference>
<name>A0A8J7W9H7_9RHOB</name>
<dbReference type="EMBL" id="JAGTUU010000002">
    <property type="protein sequence ID" value="MBS0123365.1"/>
    <property type="molecule type" value="Genomic_DNA"/>
</dbReference>
<comment type="caution">
    <text evidence="2">The sequence shown here is derived from an EMBL/GenBank/DDBJ whole genome shotgun (WGS) entry which is preliminary data.</text>
</comment>
<feature type="signal peptide" evidence="1">
    <location>
        <begin position="1"/>
        <end position="19"/>
    </location>
</feature>
<evidence type="ECO:0000313" key="3">
    <source>
        <dbReference type="Proteomes" id="UP000681356"/>
    </source>
</evidence>
<evidence type="ECO:0000256" key="1">
    <source>
        <dbReference type="SAM" id="SignalP"/>
    </source>
</evidence>
<gene>
    <name evidence="2" type="ORF">KB874_04410</name>
</gene>
<feature type="chain" id="PRO_5035305552" evidence="1">
    <location>
        <begin position="20"/>
        <end position="55"/>
    </location>
</feature>
<keyword evidence="1" id="KW-0732">Signal</keyword>
<organism evidence="2 3">
    <name type="scientific">Thetidibacter halocola</name>
    <dbReference type="NCBI Taxonomy" id="2827239"/>
    <lineage>
        <taxon>Bacteria</taxon>
        <taxon>Pseudomonadati</taxon>
        <taxon>Pseudomonadota</taxon>
        <taxon>Alphaproteobacteria</taxon>
        <taxon>Rhodobacterales</taxon>
        <taxon>Roseobacteraceae</taxon>
        <taxon>Thetidibacter</taxon>
    </lineage>
</organism>
<dbReference type="Proteomes" id="UP000681356">
    <property type="component" value="Unassembled WGS sequence"/>
</dbReference>